<dbReference type="NCBIfam" id="NF033545">
    <property type="entry name" value="transpos_IS630"/>
    <property type="match status" value="1"/>
</dbReference>
<reference evidence="2" key="1">
    <citation type="submission" date="2019-03" db="EMBL/GenBank/DDBJ databases">
        <title>Single cell metagenomics reveals metabolic interactions within the superorganism composed of flagellate Streblomastix strix and complex community of Bacteroidetes bacteria on its surface.</title>
        <authorList>
            <person name="Treitli S.C."/>
            <person name="Kolisko M."/>
            <person name="Husnik F."/>
            <person name="Keeling P."/>
            <person name="Hampl V."/>
        </authorList>
    </citation>
    <scope>NUCLEOTIDE SEQUENCE</scope>
    <source>
        <strain evidence="2">STM</strain>
    </source>
</reference>
<dbReference type="InterPro" id="IPR038717">
    <property type="entry name" value="Tc1-like_DDE_dom"/>
</dbReference>
<proteinExistence type="predicted"/>
<sequence>MDLYLGDESHFGLTPNVPYAWQTKEHPVVLPAAKGKFLNVIGLMTRRNTLFFEALESTCNTDKVTGFMDRFVAQIHKKTVVILDNSPIHKSKKFMAKFEEWKEKGVLIFFLSACSPELNLIEILWRRIKYQWIPFDTYGCFENLKERLGYVLANFGGKYDIIF</sequence>
<organism evidence="2">
    <name type="scientific">termite gut metagenome</name>
    <dbReference type="NCBI Taxonomy" id="433724"/>
    <lineage>
        <taxon>unclassified sequences</taxon>
        <taxon>metagenomes</taxon>
        <taxon>organismal metagenomes</taxon>
    </lineage>
</organism>
<protein>
    <recommendedName>
        <fullName evidence="1">Tc1-like transposase DDE domain-containing protein</fullName>
    </recommendedName>
</protein>
<dbReference type="Pfam" id="PF13358">
    <property type="entry name" value="DDE_3"/>
    <property type="match status" value="1"/>
</dbReference>
<evidence type="ECO:0000259" key="1">
    <source>
        <dbReference type="Pfam" id="PF13358"/>
    </source>
</evidence>
<feature type="domain" description="Tc1-like transposase DDE" evidence="1">
    <location>
        <begin position="3"/>
        <end position="145"/>
    </location>
</feature>
<dbReference type="InterPro" id="IPR036397">
    <property type="entry name" value="RNaseH_sf"/>
</dbReference>
<accession>A0A5J4S9M1</accession>
<name>A0A5J4S9M1_9ZZZZ</name>
<comment type="caution">
    <text evidence="2">The sequence shown here is derived from an EMBL/GenBank/DDBJ whole genome shotgun (WGS) entry which is preliminary data.</text>
</comment>
<dbReference type="GO" id="GO:0003676">
    <property type="term" value="F:nucleic acid binding"/>
    <property type="evidence" value="ECO:0007669"/>
    <property type="project" value="InterPro"/>
</dbReference>
<evidence type="ECO:0000313" key="2">
    <source>
        <dbReference type="EMBL" id="KAA6342866.1"/>
    </source>
</evidence>
<dbReference type="InterPro" id="IPR047655">
    <property type="entry name" value="Transpos_IS630-like"/>
</dbReference>
<dbReference type="AlphaFoldDB" id="A0A5J4S9M1"/>
<dbReference type="EMBL" id="SNRY01000301">
    <property type="protein sequence ID" value="KAA6342866.1"/>
    <property type="molecule type" value="Genomic_DNA"/>
</dbReference>
<dbReference type="Gene3D" id="3.30.420.10">
    <property type="entry name" value="Ribonuclease H-like superfamily/Ribonuclease H"/>
    <property type="match status" value="1"/>
</dbReference>
<gene>
    <name evidence="2" type="ORF">EZS27_009417</name>
</gene>